<dbReference type="EMBL" id="JBBPDW010000006">
    <property type="protein sequence ID" value="KAK7551414.1"/>
    <property type="molecule type" value="Genomic_DNA"/>
</dbReference>
<keyword evidence="3" id="KW-1185">Reference proteome</keyword>
<reference evidence="2 3" key="1">
    <citation type="submission" date="2024-04" db="EMBL/GenBank/DDBJ databases">
        <title>Phyllosticta paracitricarpa is synonymous to the EU quarantine fungus P. citricarpa based on phylogenomic analyses.</title>
        <authorList>
            <consortium name="Lawrence Berkeley National Laboratory"/>
            <person name="Van Ingen-Buijs V.A."/>
            <person name="Van Westerhoven A.C."/>
            <person name="Haridas S."/>
            <person name="Skiadas P."/>
            <person name="Martin F."/>
            <person name="Groenewald J.Z."/>
            <person name="Crous P.W."/>
            <person name="Seidl M.F."/>
        </authorList>
    </citation>
    <scope>NUCLEOTIDE SEQUENCE [LARGE SCALE GENOMIC DNA]</scope>
    <source>
        <strain evidence="2 3">CBS 122670</strain>
    </source>
</reference>
<dbReference type="InterPro" id="IPR000210">
    <property type="entry name" value="BTB/POZ_dom"/>
</dbReference>
<evidence type="ECO:0000259" key="1">
    <source>
        <dbReference type="PROSITE" id="PS50097"/>
    </source>
</evidence>
<dbReference type="InterPro" id="IPR011333">
    <property type="entry name" value="SKP1/BTB/POZ_sf"/>
</dbReference>
<gene>
    <name evidence="2" type="ORF">IWX46DRAFT_670809</name>
</gene>
<organism evidence="2 3">
    <name type="scientific">Phyllosticta citricarpa</name>
    <dbReference type="NCBI Taxonomy" id="55181"/>
    <lineage>
        <taxon>Eukaryota</taxon>
        <taxon>Fungi</taxon>
        <taxon>Dikarya</taxon>
        <taxon>Ascomycota</taxon>
        <taxon>Pezizomycotina</taxon>
        <taxon>Dothideomycetes</taxon>
        <taxon>Dothideomycetes incertae sedis</taxon>
        <taxon>Botryosphaeriales</taxon>
        <taxon>Phyllostictaceae</taxon>
        <taxon>Phyllosticta</taxon>
    </lineage>
</organism>
<comment type="caution">
    <text evidence="2">The sequence shown here is derived from an EMBL/GenBank/DDBJ whole genome shotgun (WGS) entry which is preliminary data.</text>
</comment>
<dbReference type="Gene3D" id="3.30.710.10">
    <property type="entry name" value="Potassium Channel Kv1.1, Chain A"/>
    <property type="match status" value="1"/>
</dbReference>
<dbReference type="CDD" id="cd18186">
    <property type="entry name" value="BTB_POZ_ZBTB_KLHL-like"/>
    <property type="match status" value="1"/>
</dbReference>
<dbReference type="SUPFAM" id="SSF54695">
    <property type="entry name" value="POZ domain"/>
    <property type="match status" value="1"/>
</dbReference>
<accession>A0ABR1MNC2</accession>
<dbReference type="PROSITE" id="PS50097">
    <property type="entry name" value="BTB"/>
    <property type="match status" value="1"/>
</dbReference>
<proteinExistence type="predicted"/>
<dbReference type="Pfam" id="PF00651">
    <property type="entry name" value="BTB"/>
    <property type="match status" value="1"/>
</dbReference>
<feature type="domain" description="BTB" evidence="1">
    <location>
        <begin position="24"/>
        <end position="93"/>
    </location>
</feature>
<evidence type="ECO:0000313" key="2">
    <source>
        <dbReference type="EMBL" id="KAK7551414.1"/>
    </source>
</evidence>
<dbReference type="PANTHER" id="PTHR47843">
    <property type="entry name" value="BTB DOMAIN-CONTAINING PROTEIN-RELATED"/>
    <property type="match status" value="1"/>
</dbReference>
<dbReference type="SMART" id="SM00225">
    <property type="entry name" value="BTB"/>
    <property type="match status" value="1"/>
</dbReference>
<protein>
    <submittedName>
        <fullName evidence="2">BTB/POZ protein</fullName>
    </submittedName>
</protein>
<evidence type="ECO:0000313" key="3">
    <source>
        <dbReference type="Proteomes" id="UP001365128"/>
    </source>
</evidence>
<name>A0ABR1MNC2_9PEZI</name>
<sequence>MAFSGGDIRFRRSISSLLDSGRYADAKIECDGQVFPIHKSVVCTQSEYFSRAFDEKNGFKEAKTNTIELADVEASTVRAMIEYMYHGDYKTDDLDDDTMPSIEVYAAAEMYQVEGLKEVAAKHFQQVVHGLFELSFFTNAIKTIYQSTLEHDRGLRDIVVCAAAFKIDALLKSPVFNDVLDEVGSFGKDVLHETRKEKYQEKTKITCPCASMYNSSYGMYSNSSGSCGFELTMSAAVLKTNFQLHCERCGNNYPTYFIAMTVLTNTTGFVSWAQPDNHSLEQAKSVVNRIRGVQITRRS</sequence>
<dbReference type="PANTHER" id="PTHR47843:SF5">
    <property type="entry name" value="BTB_POZ DOMAIN PROTEIN"/>
    <property type="match status" value="1"/>
</dbReference>
<dbReference type="Proteomes" id="UP001365128">
    <property type="component" value="Unassembled WGS sequence"/>
</dbReference>